<keyword evidence="10" id="KW-1185">Reference proteome</keyword>
<evidence type="ECO:0000259" key="8">
    <source>
        <dbReference type="PROSITE" id="PS50850"/>
    </source>
</evidence>
<evidence type="ECO:0000256" key="5">
    <source>
        <dbReference type="ARBA" id="ARBA00023136"/>
    </source>
</evidence>
<accession>A0ABR4FQA0</accession>
<name>A0ABR4FQA0_9EURO</name>
<feature type="transmembrane region" description="Helical" evidence="7">
    <location>
        <begin position="413"/>
        <end position="434"/>
    </location>
</feature>
<evidence type="ECO:0000313" key="9">
    <source>
        <dbReference type="EMBL" id="KAL2785437.1"/>
    </source>
</evidence>
<feature type="transmembrane region" description="Helical" evidence="7">
    <location>
        <begin position="189"/>
        <end position="206"/>
    </location>
</feature>
<organism evidence="9 10">
    <name type="scientific">Aspergillus keveii</name>
    <dbReference type="NCBI Taxonomy" id="714993"/>
    <lineage>
        <taxon>Eukaryota</taxon>
        <taxon>Fungi</taxon>
        <taxon>Dikarya</taxon>
        <taxon>Ascomycota</taxon>
        <taxon>Pezizomycotina</taxon>
        <taxon>Eurotiomycetes</taxon>
        <taxon>Eurotiomycetidae</taxon>
        <taxon>Eurotiales</taxon>
        <taxon>Aspergillaceae</taxon>
        <taxon>Aspergillus</taxon>
        <taxon>Aspergillus subgen. Nidulantes</taxon>
    </lineage>
</organism>
<keyword evidence="4 7" id="KW-1133">Transmembrane helix</keyword>
<sequence length="516" mass="55907">MSNRPPVPADHIARKDHRLRWFSDVPSPHPMHKYANQEYTDPVNPRNGLNILPAYLDYFQYNASTTGLATASMYIGGSVAAISYNKVTNKFGRKAGMFYAALITILGTALSTSAQNQAMFITGRVVVGFGSTSSAIAGPTYLAETLPPRWRAWGLGIMNDLYYVGGLIAAGVTYGTPSIASTWSWRLPNLLQAFFSICCIAVLPFLPESPHWLVDQDRGDEALGVVAQTVAEGDRANAEVVSQFQEIMATIEYEKASGSMTGVKNIVRSRSARRRILLACSVGVFAMIVGNMIVSYYLGSMLTIAGVTDATTQLQINIIINCFCLVCAIAGTWYGDRCGRRINAVASTTSLTLCLYLVGILTSQYGDGSSSSNKAGVYGTVATIFLFQGSYSIGWTPLTYLYPPEVLNYSIRAAGMGLFALTNNVAAVVMLFAFPFAMENLGWKAYVMNASWNLLVIGFIWFFWVETNGRTLEEIDGAFEGGVRSRGEGREGKEAVEAGDISGGGRDASGEHVERV</sequence>
<feature type="transmembrane region" description="Helical" evidence="7">
    <location>
        <begin position="342"/>
        <end position="365"/>
    </location>
</feature>
<dbReference type="EMBL" id="JBFTWV010000144">
    <property type="protein sequence ID" value="KAL2785437.1"/>
    <property type="molecule type" value="Genomic_DNA"/>
</dbReference>
<comment type="caution">
    <text evidence="9">The sequence shown here is derived from an EMBL/GenBank/DDBJ whole genome shotgun (WGS) entry which is preliminary data.</text>
</comment>
<dbReference type="InterPro" id="IPR005828">
    <property type="entry name" value="MFS_sugar_transport-like"/>
</dbReference>
<dbReference type="Pfam" id="PF00083">
    <property type="entry name" value="Sugar_tr"/>
    <property type="match status" value="1"/>
</dbReference>
<feature type="transmembrane region" description="Helical" evidence="7">
    <location>
        <begin position="377"/>
        <end position="401"/>
    </location>
</feature>
<proteinExistence type="inferred from homology"/>
<evidence type="ECO:0000256" key="2">
    <source>
        <dbReference type="ARBA" id="ARBA00010992"/>
    </source>
</evidence>
<reference evidence="9 10" key="1">
    <citation type="submission" date="2024-07" db="EMBL/GenBank/DDBJ databases">
        <title>Section-level genome sequencing and comparative genomics of Aspergillus sections Usti and Cavernicolus.</title>
        <authorList>
            <consortium name="Lawrence Berkeley National Laboratory"/>
            <person name="Nybo J.L."/>
            <person name="Vesth T.C."/>
            <person name="Theobald S."/>
            <person name="Frisvad J.C."/>
            <person name="Larsen T.O."/>
            <person name="Kjaerboelling I."/>
            <person name="Rothschild-Mancinelli K."/>
            <person name="Lyhne E.K."/>
            <person name="Kogle M.E."/>
            <person name="Barry K."/>
            <person name="Clum A."/>
            <person name="Na H."/>
            <person name="Ledsgaard L."/>
            <person name="Lin J."/>
            <person name="Lipzen A."/>
            <person name="Kuo A."/>
            <person name="Riley R."/>
            <person name="Mondo S."/>
            <person name="Labutti K."/>
            <person name="Haridas S."/>
            <person name="Pangalinan J."/>
            <person name="Salamov A.A."/>
            <person name="Simmons B.A."/>
            <person name="Magnuson J.K."/>
            <person name="Chen J."/>
            <person name="Drula E."/>
            <person name="Henrissat B."/>
            <person name="Wiebenga A."/>
            <person name="Lubbers R.J."/>
            <person name="Gomes A.C."/>
            <person name="Makela M.R."/>
            <person name="Stajich J."/>
            <person name="Grigoriev I.V."/>
            <person name="Mortensen U.H."/>
            <person name="De Vries R.P."/>
            <person name="Baker S.E."/>
            <person name="Andersen M.R."/>
        </authorList>
    </citation>
    <scope>NUCLEOTIDE SEQUENCE [LARGE SCALE GENOMIC DNA]</scope>
    <source>
        <strain evidence="9 10">CBS 209.92</strain>
    </source>
</reference>
<dbReference type="PANTHER" id="PTHR48022:SF31">
    <property type="entry name" value="HEXOSE TRANSPORTER"/>
    <property type="match status" value="1"/>
</dbReference>
<dbReference type="Proteomes" id="UP001610563">
    <property type="component" value="Unassembled WGS sequence"/>
</dbReference>
<keyword evidence="3 7" id="KW-0812">Transmembrane</keyword>
<dbReference type="InterPro" id="IPR036259">
    <property type="entry name" value="MFS_trans_sf"/>
</dbReference>
<feature type="transmembrane region" description="Helical" evidence="7">
    <location>
        <begin position="96"/>
        <end position="114"/>
    </location>
</feature>
<evidence type="ECO:0000256" key="6">
    <source>
        <dbReference type="SAM" id="MobiDB-lite"/>
    </source>
</evidence>
<keyword evidence="5 7" id="KW-0472">Membrane</keyword>
<feature type="compositionally biased region" description="Basic and acidic residues" evidence="6">
    <location>
        <begin position="483"/>
        <end position="496"/>
    </location>
</feature>
<evidence type="ECO:0000313" key="10">
    <source>
        <dbReference type="Proteomes" id="UP001610563"/>
    </source>
</evidence>
<comment type="subcellular location">
    <subcellularLocation>
        <location evidence="1">Membrane</location>
        <topology evidence="1">Multi-pass membrane protein</topology>
    </subcellularLocation>
</comment>
<evidence type="ECO:0000256" key="1">
    <source>
        <dbReference type="ARBA" id="ARBA00004141"/>
    </source>
</evidence>
<dbReference type="PROSITE" id="PS50850">
    <property type="entry name" value="MFS"/>
    <property type="match status" value="1"/>
</dbReference>
<feature type="region of interest" description="Disordered" evidence="6">
    <location>
        <begin position="483"/>
        <end position="516"/>
    </location>
</feature>
<dbReference type="InterPro" id="IPR050360">
    <property type="entry name" value="MFS_Sugar_Transporters"/>
</dbReference>
<gene>
    <name evidence="9" type="ORF">BJX66DRAFT_343076</name>
</gene>
<feature type="transmembrane region" description="Helical" evidence="7">
    <location>
        <begin position="161"/>
        <end position="183"/>
    </location>
</feature>
<dbReference type="SUPFAM" id="SSF103473">
    <property type="entry name" value="MFS general substrate transporter"/>
    <property type="match status" value="1"/>
</dbReference>
<comment type="similarity">
    <text evidence="2">Belongs to the major facilitator superfamily. Sugar transporter (TC 2.A.1.1) family.</text>
</comment>
<feature type="domain" description="Major facilitator superfamily (MFS) profile" evidence="8">
    <location>
        <begin position="1"/>
        <end position="468"/>
    </location>
</feature>
<feature type="transmembrane region" description="Helical" evidence="7">
    <location>
        <begin position="120"/>
        <end position="141"/>
    </location>
</feature>
<evidence type="ECO:0000256" key="3">
    <source>
        <dbReference type="ARBA" id="ARBA00022692"/>
    </source>
</evidence>
<evidence type="ECO:0000256" key="7">
    <source>
        <dbReference type="SAM" id="Phobius"/>
    </source>
</evidence>
<dbReference type="Gene3D" id="1.20.1250.20">
    <property type="entry name" value="MFS general substrate transporter like domains"/>
    <property type="match status" value="1"/>
</dbReference>
<feature type="transmembrane region" description="Helical" evidence="7">
    <location>
        <begin position="63"/>
        <end position="84"/>
    </location>
</feature>
<feature type="transmembrane region" description="Helical" evidence="7">
    <location>
        <begin position="276"/>
        <end position="298"/>
    </location>
</feature>
<dbReference type="InterPro" id="IPR020846">
    <property type="entry name" value="MFS_dom"/>
</dbReference>
<feature type="transmembrane region" description="Helical" evidence="7">
    <location>
        <begin position="318"/>
        <end position="335"/>
    </location>
</feature>
<evidence type="ECO:0000256" key="4">
    <source>
        <dbReference type="ARBA" id="ARBA00022989"/>
    </source>
</evidence>
<dbReference type="PANTHER" id="PTHR48022">
    <property type="entry name" value="PLASTIDIC GLUCOSE TRANSPORTER 4"/>
    <property type="match status" value="1"/>
</dbReference>
<feature type="transmembrane region" description="Helical" evidence="7">
    <location>
        <begin position="446"/>
        <end position="465"/>
    </location>
</feature>
<protein>
    <submittedName>
        <fullName evidence="9">General substrate transporter</fullName>
    </submittedName>
</protein>